<dbReference type="SMART" id="SM00390">
    <property type="entry name" value="GoLoco"/>
    <property type="match status" value="4"/>
</dbReference>
<evidence type="ECO:0000256" key="21">
    <source>
        <dbReference type="PROSITE-ProRule" id="PRU00339"/>
    </source>
</evidence>
<feature type="compositionally biased region" description="Basic and acidic residues" evidence="22">
    <location>
        <begin position="546"/>
        <end position="562"/>
    </location>
</feature>
<evidence type="ECO:0000256" key="6">
    <source>
        <dbReference type="ARBA" id="ARBA00022473"/>
    </source>
</evidence>
<dbReference type="GO" id="GO:0005829">
    <property type="term" value="C:cytosol"/>
    <property type="evidence" value="ECO:0007669"/>
    <property type="project" value="UniProtKB-SubCell"/>
</dbReference>
<evidence type="ECO:0000256" key="20">
    <source>
        <dbReference type="ARBA" id="ARBA00082433"/>
    </source>
</evidence>
<evidence type="ECO:0000256" key="14">
    <source>
        <dbReference type="ARBA" id="ARBA00022824"/>
    </source>
</evidence>
<evidence type="ECO:0000256" key="16">
    <source>
        <dbReference type="ARBA" id="ARBA00023034"/>
    </source>
</evidence>
<keyword evidence="15" id="KW-0524">Neurogenesis</keyword>
<evidence type="ECO:0000256" key="10">
    <source>
        <dbReference type="ARBA" id="ARBA00022553"/>
    </source>
</evidence>
<reference evidence="23 24" key="1">
    <citation type="journal article" date="2023" name="bioRxiv">
        <title>Conserved and derived expression patterns and positive selection on dental genes reveal complex evolutionary context of ever-growing rodent molars.</title>
        <authorList>
            <person name="Calamari Z.T."/>
            <person name="Song A."/>
            <person name="Cohen E."/>
            <person name="Akter M."/>
            <person name="Roy R.D."/>
            <person name="Hallikas O."/>
            <person name="Christensen M.M."/>
            <person name="Li P."/>
            <person name="Marangoni P."/>
            <person name="Jernvall J."/>
            <person name="Klein O.D."/>
        </authorList>
    </citation>
    <scope>NUCLEOTIDE SEQUENCE [LARGE SCALE GENOMIC DNA]</scope>
    <source>
        <strain evidence="23">V071</strain>
    </source>
</reference>
<feature type="region of interest" description="Disordered" evidence="22">
    <location>
        <begin position="603"/>
        <end position="623"/>
    </location>
</feature>
<dbReference type="PANTHER" id="PTHR45954:SF2">
    <property type="entry name" value="G-PROTEIN-SIGNALING MODULATOR 1"/>
    <property type="match status" value="1"/>
</dbReference>
<evidence type="ECO:0000256" key="15">
    <source>
        <dbReference type="ARBA" id="ARBA00022902"/>
    </source>
</evidence>
<dbReference type="GO" id="GO:0005092">
    <property type="term" value="F:GDP-dissociation inhibitor activity"/>
    <property type="evidence" value="ECO:0007669"/>
    <property type="project" value="TreeGrafter"/>
</dbReference>
<evidence type="ECO:0000313" key="23">
    <source>
        <dbReference type="EMBL" id="KAK7800915.1"/>
    </source>
</evidence>
<protein>
    <recommendedName>
        <fullName evidence="19">G-protein-signaling modulator 1</fullName>
    </recommendedName>
    <alternativeName>
        <fullName evidence="20">Activator of G-protein signaling 3</fullName>
    </alternativeName>
</protein>
<dbReference type="FunFam" id="1.25.40.10:FF:000043">
    <property type="entry name" value="G-protein-signaling modulator 2 isoform X1"/>
    <property type="match status" value="1"/>
</dbReference>
<keyword evidence="13 21" id="KW-0802">TPR repeat</keyword>
<dbReference type="GO" id="GO:0007399">
    <property type="term" value="P:nervous system development"/>
    <property type="evidence" value="ECO:0007669"/>
    <property type="project" value="UniProtKB-KW"/>
</dbReference>
<feature type="compositionally biased region" description="Basic and acidic residues" evidence="22">
    <location>
        <begin position="515"/>
        <end position="534"/>
    </location>
</feature>
<comment type="subcellular location">
    <subcellularLocation>
        <location evidence="3">Cell membrane</location>
        <topology evidence="3">Peripheral membrane protein</topology>
        <orientation evidence="3">Cytoplasmic side</orientation>
    </subcellularLocation>
    <subcellularLocation>
        <location evidence="4">Cytoplasm</location>
        <location evidence="4">Cytosol</location>
    </subcellularLocation>
    <subcellularLocation>
        <location evidence="2">Endoplasmic reticulum membrane</location>
        <topology evidence="2">Peripheral membrane protein</topology>
        <orientation evidence="2">Cytoplasmic side</orientation>
    </subcellularLocation>
    <subcellularLocation>
        <location evidence="1">Golgi apparatus membrane</location>
        <topology evidence="1">Peripheral membrane protein</topology>
        <orientation evidence="1">Cytoplasmic side</orientation>
    </subcellularLocation>
</comment>
<feature type="compositionally biased region" description="Basic and acidic residues" evidence="22">
    <location>
        <begin position="65"/>
        <end position="83"/>
    </location>
</feature>
<dbReference type="PROSITE" id="PS50877">
    <property type="entry name" value="GOLOCO"/>
    <property type="match status" value="4"/>
</dbReference>
<keyword evidence="14" id="KW-0256">Endoplasmic reticulum</keyword>
<dbReference type="InterPro" id="IPR052386">
    <property type="entry name" value="GPSM"/>
</dbReference>
<dbReference type="AlphaFoldDB" id="A0AAW0HHF8"/>
<keyword evidence="17" id="KW-0472">Membrane</keyword>
<dbReference type="GO" id="GO:0005938">
    <property type="term" value="C:cell cortex"/>
    <property type="evidence" value="ECO:0007669"/>
    <property type="project" value="TreeGrafter"/>
</dbReference>
<dbReference type="GO" id="GO:0000139">
    <property type="term" value="C:Golgi membrane"/>
    <property type="evidence" value="ECO:0007669"/>
    <property type="project" value="UniProtKB-SubCell"/>
</dbReference>
<organism evidence="23 24">
    <name type="scientific">Myodes glareolus</name>
    <name type="common">Bank vole</name>
    <name type="synonym">Clethrionomys glareolus</name>
    <dbReference type="NCBI Taxonomy" id="447135"/>
    <lineage>
        <taxon>Eukaryota</taxon>
        <taxon>Metazoa</taxon>
        <taxon>Chordata</taxon>
        <taxon>Craniata</taxon>
        <taxon>Vertebrata</taxon>
        <taxon>Euteleostomi</taxon>
        <taxon>Mammalia</taxon>
        <taxon>Eutheria</taxon>
        <taxon>Euarchontoglires</taxon>
        <taxon>Glires</taxon>
        <taxon>Rodentia</taxon>
        <taxon>Myomorpha</taxon>
        <taxon>Muroidea</taxon>
        <taxon>Cricetidae</taxon>
        <taxon>Arvicolinae</taxon>
        <taxon>Myodes</taxon>
    </lineage>
</organism>
<dbReference type="GO" id="GO:0005789">
    <property type="term" value="C:endoplasmic reticulum membrane"/>
    <property type="evidence" value="ECO:0007669"/>
    <property type="project" value="UniProtKB-SubCell"/>
</dbReference>
<feature type="region of interest" description="Disordered" evidence="22">
    <location>
        <begin position="1"/>
        <end position="21"/>
    </location>
</feature>
<comment type="function">
    <text evidence="18">Guanine nucleotide dissociation inhibitor (GDI) which functions as a receptor-independent activator of heterotrimeric G-protein signaling. Keeps G(i/o) alpha subunit in its GDP-bound form thus uncoupling heterotrimeric G-proteins signaling from G protein-coupled receptors. Controls spindle orientation and asymmetric cell fate of cerebral cortical progenitors. May also be involved in macroautophagy in intestinal cells. May play a role in drug addiction.</text>
</comment>
<dbReference type="Gene3D" id="1.25.40.10">
    <property type="entry name" value="Tetratricopeptide repeat domain"/>
    <property type="match status" value="3"/>
</dbReference>
<keyword evidence="11" id="KW-0677">Repeat</keyword>
<dbReference type="FunFam" id="1.25.40.10:FF:000192">
    <property type="entry name" value="G-protein-signaling modulator 1 isoform a"/>
    <property type="match status" value="1"/>
</dbReference>
<accession>A0AAW0HHF8</accession>
<evidence type="ECO:0000256" key="5">
    <source>
        <dbReference type="ARBA" id="ARBA00006600"/>
    </source>
</evidence>
<dbReference type="EMBL" id="JBBHLL010000528">
    <property type="protein sequence ID" value="KAK7800915.1"/>
    <property type="molecule type" value="Genomic_DNA"/>
</dbReference>
<dbReference type="GO" id="GO:0000132">
    <property type="term" value="P:establishment of mitotic spindle orientation"/>
    <property type="evidence" value="ECO:0007669"/>
    <property type="project" value="TreeGrafter"/>
</dbReference>
<dbReference type="InterPro" id="IPR011990">
    <property type="entry name" value="TPR-like_helical_dom_sf"/>
</dbReference>
<keyword evidence="8" id="KW-0488">Methylation</keyword>
<feature type="region of interest" description="Disordered" evidence="22">
    <location>
        <begin position="43"/>
        <end position="87"/>
    </location>
</feature>
<dbReference type="PROSITE" id="PS50005">
    <property type="entry name" value="TPR"/>
    <property type="match status" value="1"/>
</dbReference>
<evidence type="ECO:0000256" key="4">
    <source>
        <dbReference type="ARBA" id="ARBA00004514"/>
    </source>
</evidence>
<dbReference type="Pfam" id="PF13374">
    <property type="entry name" value="TPR_10"/>
    <property type="match status" value="1"/>
</dbReference>
<evidence type="ECO:0000256" key="13">
    <source>
        <dbReference type="ARBA" id="ARBA00022803"/>
    </source>
</evidence>
<evidence type="ECO:0000256" key="12">
    <source>
        <dbReference type="ARBA" id="ARBA00022782"/>
    </source>
</evidence>
<keyword evidence="7" id="KW-1003">Cell membrane</keyword>
<dbReference type="GO" id="GO:0005886">
    <property type="term" value="C:plasma membrane"/>
    <property type="evidence" value="ECO:0007669"/>
    <property type="project" value="UniProtKB-SubCell"/>
</dbReference>
<keyword evidence="12" id="KW-0221">Differentiation</keyword>
<dbReference type="Pfam" id="PF13424">
    <property type="entry name" value="TPR_12"/>
    <property type="match status" value="3"/>
</dbReference>
<keyword evidence="6" id="KW-0217">Developmental protein</keyword>
<dbReference type="InterPro" id="IPR003109">
    <property type="entry name" value="GoLoco_motif"/>
</dbReference>
<evidence type="ECO:0000256" key="8">
    <source>
        <dbReference type="ARBA" id="ARBA00022481"/>
    </source>
</evidence>
<evidence type="ECO:0000256" key="1">
    <source>
        <dbReference type="ARBA" id="ARBA00004255"/>
    </source>
</evidence>
<keyword evidence="16" id="KW-0333">Golgi apparatus</keyword>
<evidence type="ECO:0000256" key="11">
    <source>
        <dbReference type="ARBA" id="ARBA00022737"/>
    </source>
</evidence>
<feature type="region of interest" description="Disordered" evidence="22">
    <location>
        <begin position="515"/>
        <end position="586"/>
    </location>
</feature>
<evidence type="ECO:0000256" key="18">
    <source>
        <dbReference type="ARBA" id="ARBA00059906"/>
    </source>
</evidence>
<dbReference type="Pfam" id="PF02188">
    <property type="entry name" value="GoLoco"/>
    <property type="match status" value="4"/>
</dbReference>
<evidence type="ECO:0000256" key="3">
    <source>
        <dbReference type="ARBA" id="ARBA00004413"/>
    </source>
</evidence>
<evidence type="ECO:0000313" key="24">
    <source>
        <dbReference type="Proteomes" id="UP001488838"/>
    </source>
</evidence>
<feature type="region of interest" description="Disordered" evidence="22">
    <location>
        <begin position="738"/>
        <end position="768"/>
    </location>
</feature>
<dbReference type="Proteomes" id="UP001488838">
    <property type="component" value="Unassembled WGS sequence"/>
</dbReference>
<feature type="compositionally biased region" description="Basic and acidic residues" evidence="22">
    <location>
        <begin position="1"/>
        <end position="11"/>
    </location>
</feature>
<keyword evidence="10" id="KW-0597">Phosphoprotein</keyword>
<evidence type="ECO:0000256" key="17">
    <source>
        <dbReference type="ARBA" id="ARBA00023136"/>
    </source>
</evidence>
<dbReference type="SUPFAM" id="SSF48452">
    <property type="entry name" value="TPR-like"/>
    <property type="match status" value="2"/>
</dbReference>
<evidence type="ECO:0000256" key="22">
    <source>
        <dbReference type="SAM" id="MobiDB-lite"/>
    </source>
</evidence>
<dbReference type="SMART" id="SM00028">
    <property type="entry name" value="TPR"/>
    <property type="match status" value="6"/>
</dbReference>
<keyword evidence="9" id="KW-0963">Cytoplasm</keyword>
<evidence type="ECO:0000256" key="7">
    <source>
        <dbReference type="ARBA" id="ARBA00022475"/>
    </source>
</evidence>
<evidence type="ECO:0000256" key="9">
    <source>
        <dbReference type="ARBA" id="ARBA00022490"/>
    </source>
</evidence>
<evidence type="ECO:0000256" key="19">
    <source>
        <dbReference type="ARBA" id="ARBA00067739"/>
    </source>
</evidence>
<dbReference type="GO" id="GO:0030154">
    <property type="term" value="P:cell differentiation"/>
    <property type="evidence" value="ECO:0007669"/>
    <property type="project" value="UniProtKB-KW"/>
</dbReference>
<dbReference type="GO" id="GO:0001965">
    <property type="term" value="F:G-protein alpha-subunit binding"/>
    <property type="evidence" value="ECO:0007669"/>
    <property type="project" value="TreeGrafter"/>
</dbReference>
<dbReference type="InterPro" id="IPR019734">
    <property type="entry name" value="TPR_rpt"/>
</dbReference>
<keyword evidence="24" id="KW-1185">Reference proteome</keyword>
<evidence type="ECO:0000256" key="2">
    <source>
        <dbReference type="ARBA" id="ARBA00004397"/>
    </source>
</evidence>
<sequence length="768" mass="84911">TLPALDLKDRAPPTPRKAGPQQWWPVGACPSPPSLRLAAVTSRLGREGRWHPSTSLPRRLARTRGQADGRADRQADRRADGRSAGRCSCSARPRLMASPAPPAADELPGPAARRLYSRMEASCLELALEGERLCKAGDFKAGVAFFEAAVQVGTEDLKTLSAIYSQLGNAYFYLKEYARALQFHKHDLLLARAIGDRMGEAKASGNLGNTLKVLGRFDEAIVCCQRHLDIAQEQGDKVGEARALYNIGNVYHAKGKQLSWNAAQDPGHLPPDVRETLHRASEFYERNLSLVKELGDRAAQGRAYGNLGNTHYLLGNFTEATTFHKERLAIAKEFGDKAAERRAYSNLGNAHIFLGRFDVAAEHYKKTLQLSRQLRDQAVEAQACYSLGNTYTLLQDYERAAEYHLRHLVIAQELADRVGEGRACWSLGNAYVSMGSPAQALTFAKKHLQISQEIGDRNGELTARMNIAQLQLALGRLTSPAAAEKPDLAGYEAQGARPKRTQRLSAETWDLLRLPLDREQNGDTHHTGDWRGPGRDSLPLPMRSRKYQEGSDAKERRPREGSHSPLDSADVRVQVPHTGIPRAPSSDEECFFDLLSKFQSSRMDDQRCPLEEGQAGAAEATAAPTLEERAAQPSVTASPQTEEFFDLIASSQSRRLDDQRASVGSLPGLRITLNNVEHLRGDGDPQEPGDEFFNMLIKYQSSRIDDQRCPPPDVLPRGPTMPDEDFFSLIQRVQAKRMDEQRVDLAGSPEQEASELHEPRQQCPPGAS</sequence>
<feature type="non-terminal residue" evidence="23">
    <location>
        <position position="1"/>
    </location>
</feature>
<feature type="repeat" description="TPR" evidence="21">
    <location>
        <begin position="341"/>
        <end position="374"/>
    </location>
</feature>
<name>A0AAW0HHF8_MYOGA</name>
<feature type="compositionally biased region" description="Low complexity" evidence="22">
    <location>
        <begin position="611"/>
        <end position="623"/>
    </location>
</feature>
<proteinExistence type="inferred from homology"/>
<gene>
    <name evidence="23" type="ORF">U0070_015687</name>
</gene>
<dbReference type="PANTHER" id="PTHR45954">
    <property type="entry name" value="LD33695P"/>
    <property type="match status" value="1"/>
</dbReference>
<comment type="similarity">
    <text evidence="5">Belongs to the GPSM family.</text>
</comment>
<comment type="caution">
    <text evidence="23">The sequence shown here is derived from an EMBL/GenBank/DDBJ whole genome shotgun (WGS) entry which is preliminary data.</text>
</comment>
<dbReference type="FunFam" id="1.25.40.10:FF:000145">
    <property type="entry name" value="G-protein-signaling modulator 1 isoform X2"/>
    <property type="match status" value="1"/>
</dbReference>